<sequence>MKPPMNDPVVLKQPKKVDGKIQKDERGFAEMIEIPVMARVINETTEVIDEKGQTRQAVMTVILPPSVTPSLGDEIQVGSDTVVILQVEPRKSWSGKKTYYWVTNCGT</sequence>
<name>A0A1U9WQQ6_9CAUD</name>
<dbReference type="KEGG" id="vg:40075822"/>
<dbReference type="GeneID" id="40075822"/>
<proteinExistence type="predicted"/>
<dbReference type="EMBL" id="KY565347">
    <property type="protein sequence ID" value="AQY55113.1"/>
    <property type="molecule type" value="Genomic_DNA"/>
</dbReference>
<evidence type="ECO:0000313" key="2">
    <source>
        <dbReference type="Proteomes" id="UP000225660"/>
    </source>
</evidence>
<evidence type="ECO:0000313" key="1">
    <source>
        <dbReference type="EMBL" id="AQY55113.1"/>
    </source>
</evidence>
<dbReference type="Proteomes" id="UP000225660">
    <property type="component" value="Segment"/>
</dbReference>
<dbReference type="RefSeq" id="YP_009600060.1">
    <property type="nucleotide sequence ID" value="NC_041918.2"/>
</dbReference>
<accession>A0A1U9WQQ6</accession>
<reference evidence="1" key="1">
    <citation type="submission" date="2017-10" db="EMBL/GenBank/DDBJ databases">
        <title>Sequence, genome organization and annotation of the thermophilic 47,7-kb bacterophage TO-84 that infects Geobacillus stearothermophilus.</title>
        <authorList>
            <person name="Skowron P.M."/>
            <person name="Kropinski A."/>
            <person name="Los M."/>
        </authorList>
    </citation>
    <scope>NUCLEOTIDE SEQUENCE [LARGE SCALE GENOMIC DNA]</scope>
</reference>
<protein>
    <submittedName>
        <fullName evidence="1">Uncharacterized protein</fullName>
    </submittedName>
</protein>
<organism evidence="1 2">
    <name type="scientific">Geobacillus phage TP-84</name>
    <dbReference type="NCBI Taxonomy" id="1965361"/>
    <lineage>
        <taxon>Viruses</taxon>
        <taxon>Duplodnaviria</taxon>
        <taxon>Heunggongvirae</taxon>
        <taxon>Uroviricota</taxon>
        <taxon>Caudoviricetes</taxon>
        <taxon>Saundersvirus</taxon>
        <taxon>Saundersvirus Tp84</taxon>
    </lineage>
</organism>
<keyword evidence="2" id="KW-1185">Reference proteome</keyword>